<accession>A0A1Y5TFT1</accession>
<dbReference type="PANTHER" id="PTHR30469">
    <property type="entry name" value="MULTIDRUG RESISTANCE PROTEIN MDTA"/>
    <property type="match status" value="1"/>
</dbReference>
<keyword evidence="2" id="KW-0732">Signal</keyword>
<dbReference type="SUPFAM" id="SSF111369">
    <property type="entry name" value="HlyD-like secretion proteins"/>
    <property type="match status" value="1"/>
</dbReference>
<dbReference type="InterPro" id="IPR058625">
    <property type="entry name" value="MdtA-like_BSH"/>
</dbReference>
<evidence type="ECO:0000259" key="3">
    <source>
        <dbReference type="Pfam" id="PF25917"/>
    </source>
</evidence>
<evidence type="ECO:0000313" key="6">
    <source>
        <dbReference type="Proteomes" id="UP000193900"/>
    </source>
</evidence>
<feature type="domain" description="Multidrug resistance protein MdtA-like barrel-sandwich hybrid" evidence="3">
    <location>
        <begin position="31"/>
        <end position="184"/>
    </location>
</feature>
<dbReference type="RefSeq" id="WP_085879759.1">
    <property type="nucleotide sequence ID" value="NZ_FWFZ01000016.1"/>
</dbReference>
<feature type="domain" description="CusB-like beta-barrel" evidence="4">
    <location>
        <begin position="195"/>
        <end position="263"/>
    </location>
</feature>
<keyword evidence="6" id="KW-1185">Reference proteome</keyword>
<dbReference type="GO" id="GO:0015562">
    <property type="term" value="F:efflux transmembrane transporter activity"/>
    <property type="evidence" value="ECO:0007669"/>
    <property type="project" value="TreeGrafter"/>
</dbReference>
<dbReference type="OrthoDB" id="9791520at2"/>
<evidence type="ECO:0000313" key="5">
    <source>
        <dbReference type="EMBL" id="SLN63067.1"/>
    </source>
</evidence>
<sequence>MTRILCLLLSLAPLPATAQQIISCVLRPINEIEIAPPVSGLLAELTVDRGDRVTAGEVIGRLEAGVVEAQLAAARQRAESGAAILARDAQLADAERRLAQMQSLSDRGVASQNQLDEIVSEVEVARSELAEAHDAQIAARLEAEAAAANVALRTIRAPVSGHVLMRHVDPGEYAAADEPLLDIVTVSELHAEVLLPSDVHGTVAQGDTVEVMSLEGAGVRRAGLVDAVDPVIDAASRSFGLRVRLDNGDGAFTAGNRCDVMFGAGDETGD</sequence>
<dbReference type="Gene3D" id="2.40.50.100">
    <property type="match status" value="1"/>
</dbReference>
<protein>
    <submittedName>
        <fullName evidence="5">Multidrug efflux system subunit MdtA</fullName>
    </submittedName>
</protein>
<evidence type="ECO:0000259" key="4">
    <source>
        <dbReference type="Pfam" id="PF25954"/>
    </source>
</evidence>
<dbReference type="Gene3D" id="2.40.30.170">
    <property type="match status" value="1"/>
</dbReference>
<dbReference type="InterPro" id="IPR058792">
    <property type="entry name" value="Beta-barrel_RND_2"/>
</dbReference>
<dbReference type="Pfam" id="PF25954">
    <property type="entry name" value="Beta-barrel_RND_2"/>
    <property type="match status" value="1"/>
</dbReference>
<organism evidence="5 6">
    <name type="scientific">Roseisalinus antarcticus</name>
    <dbReference type="NCBI Taxonomy" id="254357"/>
    <lineage>
        <taxon>Bacteria</taxon>
        <taxon>Pseudomonadati</taxon>
        <taxon>Pseudomonadota</taxon>
        <taxon>Alphaproteobacteria</taxon>
        <taxon>Rhodobacterales</taxon>
        <taxon>Roseobacteraceae</taxon>
        <taxon>Roseisalinus</taxon>
    </lineage>
</organism>
<dbReference type="GO" id="GO:1990281">
    <property type="term" value="C:efflux pump complex"/>
    <property type="evidence" value="ECO:0007669"/>
    <property type="project" value="TreeGrafter"/>
</dbReference>
<reference evidence="5 6" key="1">
    <citation type="submission" date="2017-03" db="EMBL/GenBank/DDBJ databases">
        <authorList>
            <person name="Afonso C.L."/>
            <person name="Miller P.J."/>
            <person name="Scott M.A."/>
            <person name="Spackman E."/>
            <person name="Goraichik I."/>
            <person name="Dimitrov K.M."/>
            <person name="Suarez D.L."/>
            <person name="Swayne D.E."/>
        </authorList>
    </citation>
    <scope>NUCLEOTIDE SEQUENCE [LARGE SCALE GENOMIC DNA]</scope>
    <source>
        <strain evidence="5 6">CECT 7023</strain>
    </source>
</reference>
<name>A0A1Y5TFT1_9RHOB</name>
<dbReference type="NCBIfam" id="TIGR01730">
    <property type="entry name" value="RND_mfp"/>
    <property type="match status" value="1"/>
</dbReference>
<evidence type="ECO:0000256" key="1">
    <source>
        <dbReference type="ARBA" id="ARBA00009477"/>
    </source>
</evidence>
<gene>
    <name evidence="5" type="ORF">ROA7023_02951</name>
</gene>
<dbReference type="InterPro" id="IPR006143">
    <property type="entry name" value="RND_pump_MFP"/>
</dbReference>
<dbReference type="Gene3D" id="1.10.287.470">
    <property type="entry name" value="Helix hairpin bin"/>
    <property type="match status" value="1"/>
</dbReference>
<dbReference type="EMBL" id="FWFZ01000016">
    <property type="protein sequence ID" value="SLN63067.1"/>
    <property type="molecule type" value="Genomic_DNA"/>
</dbReference>
<dbReference type="AlphaFoldDB" id="A0A1Y5TFT1"/>
<feature type="chain" id="PRO_5013119703" evidence="2">
    <location>
        <begin position="19"/>
        <end position="270"/>
    </location>
</feature>
<dbReference type="Pfam" id="PF25917">
    <property type="entry name" value="BSH_RND"/>
    <property type="match status" value="1"/>
</dbReference>
<proteinExistence type="inferred from homology"/>
<feature type="signal peptide" evidence="2">
    <location>
        <begin position="1"/>
        <end position="18"/>
    </location>
</feature>
<evidence type="ECO:0000256" key="2">
    <source>
        <dbReference type="SAM" id="SignalP"/>
    </source>
</evidence>
<dbReference type="Proteomes" id="UP000193900">
    <property type="component" value="Unassembled WGS sequence"/>
</dbReference>
<dbReference type="PANTHER" id="PTHR30469:SF15">
    <property type="entry name" value="HLYD FAMILY OF SECRETION PROTEINS"/>
    <property type="match status" value="1"/>
</dbReference>
<comment type="similarity">
    <text evidence="1">Belongs to the membrane fusion protein (MFP) (TC 8.A.1) family.</text>
</comment>